<feature type="chain" id="PRO_5045405662" description="Penicillin-binding protein activator LpoB" evidence="1">
    <location>
        <begin position="22"/>
        <end position="206"/>
    </location>
</feature>
<dbReference type="RefSeq" id="WP_187754991.1">
    <property type="nucleotide sequence ID" value="NZ_JABURY010000010.1"/>
</dbReference>
<dbReference type="InterPro" id="IPR014094">
    <property type="entry name" value="LpoB"/>
</dbReference>
<dbReference type="PROSITE" id="PS51257">
    <property type="entry name" value="PROKAR_LIPOPROTEIN"/>
    <property type="match status" value="1"/>
</dbReference>
<evidence type="ECO:0008006" key="4">
    <source>
        <dbReference type="Google" id="ProtNLM"/>
    </source>
</evidence>
<dbReference type="EMBL" id="JABURY010000010">
    <property type="protein sequence ID" value="MBC9130544.1"/>
    <property type="molecule type" value="Genomic_DNA"/>
</dbReference>
<sequence length="206" mass="23112">MKYFRSTIIFAVFLMLSGCQTLTKTNKQSQAAPIITIDESPVTAQAPKLLEQPPKLIQTNWQPVIQPLVKNLLRTVKIDENNQLLISDAKNYSSQYVSSTEMNKIIVKLISQKPVFNIIDRLIINQSKSVLGIPYNDSSVSRSKMLTLAKNVKADYLLFTTVNEQSNLPDTPVDVVMELVSVETGKKIWQSSTEQLKAKPASKSER</sequence>
<keyword evidence="3" id="KW-1185">Reference proteome</keyword>
<proteinExistence type="predicted"/>
<evidence type="ECO:0000313" key="2">
    <source>
        <dbReference type="EMBL" id="MBC9130544.1"/>
    </source>
</evidence>
<dbReference type="Gene3D" id="3.40.50.10610">
    <property type="entry name" value="ABC-type transport auxiliary lipoprotein component"/>
    <property type="match status" value="1"/>
</dbReference>
<gene>
    <name evidence="2" type="ORF">FcAc13_04390</name>
</gene>
<evidence type="ECO:0000313" key="3">
    <source>
        <dbReference type="Proteomes" id="UP000651208"/>
    </source>
</evidence>
<feature type="signal peptide" evidence="1">
    <location>
        <begin position="1"/>
        <end position="21"/>
    </location>
</feature>
<dbReference type="PANTHER" id="PTHR40593">
    <property type="entry name" value="PENICILLIN-BINDING PROTEIN ACTIVATOR LPOB"/>
    <property type="match status" value="1"/>
</dbReference>
<protein>
    <recommendedName>
        <fullName evidence="4">Penicillin-binding protein activator LpoB</fullName>
    </recommendedName>
</protein>
<keyword evidence="1" id="KW-0732">Signal</keyword>
<dbReference type="PANTHER" id="PTHR40593:SF1">
    <property type="entry name" value="PENICILLIN-BINDING PROTEIN ACTIVATOR LPOB"/>
    <property type="match status" value="1"/>
</dbReference>
<accession>A0ABR7QWG1</accession>
<evidence type="ECO:0000256" key="1">
    <source>
        <dbReference type="SAM" id="SignalP"/>
    </source>
</evidence>
<organism evidence="2 3">
    <name type="scientific">Frischella japonica</name>
    <dbReference type="NCBI Taxonomy" id="2741544"/>
    <lineage>
        <taxon>Bacteria</taxon>
        <taxon>Pseudomonadati</taxon>
        <taxon>Pseudomonadota</taxon>
        <taxon>Gammaproteobacteria</taxon>
        <taxon>Orbales</taxon>
        <taxon>Orbaceae</taxon>
        <taxon>Frischella</taxon>
    </lineage>
</organism>
<name>A0ABR7QWG1_9GAMM</name>
<dbReference type="Proteomes" id="UP000651208">
    <property type="component" value="Unassembled WGS sequence"/>
</dbReference>
<dbReference type="Pfam" id="PF13036">
    <property type="entry name" value="LpoB"/>
    <property type="match status" value="1"/>
</dbReference>
<comment type="caution">
    <text evidence="2">The sequence shown here is derived from an EMBL/GenBank/DDBJ whole genome shotgun (WGS) entry which is preliminary data.</text>
</comment>
<reference evidence="2 3" key="1">
    <citation type="submission" date="2020-06" db="EMBL/GenBank/DDBJ databases">
        <title>Frischella cerana isolated from Apis cerana gut homogenate.</title>
        <authorList>
            <person name="Wolter L.A."/>
            <person name="Suenami S."/>
            <person name="Miyazaki R."/>
        </authorList>
    </citation>
    <scope>NUCLEOTIDE SEQUENCE [LARGE SCALE GENOMIC DNA]</scope>
    <source>
        <strain evidence="2 3">Ac13</strain>
    </source>
</reference>